<feature type="domain" description="Rhodanese" evidence="2">
    <location>
        <begin position="131"/>
        <end position="220"/>
    </location>
</feature>
<evidence type="ECO:0000313" key="4">
    <source>
        <dbReference type="EMBL" id="RCW74915.1"/>
    </source>
</evidence>
<dbReference type="CDD" id="cd00158">
    <property type="entry name" value="RHOD"/>
    <property type="match status" value="1"/>
</dbReference>
<feature type="domain" description="HTH arsR-type" evidence="3">
    <location>
        <begin position="7"/>
        <end position="101"/>
    </location>
</feature>
<gene>
    <name evidence="4" type="ORF">DFR57_103212</name>
</gene>
<sequence>MQDLKTWSNEISQVYGLLGKALANPKRVLILEILTQGESTVDSLSRTTNISVASVSQHLQVLAQAQLVDKRREKNYFYYSIADKDTTELFFTLQRIANKRVKEIKEIEKSFLANDSQIEAISASELDQRLKEEPTILLDVRPTNEYEEEHIPGAISIPLAQLEEKLTLLPKTASVVAYCRGNYCLMSQEAVDFLKKKGYQATTFAGNVFTWKTYWNTNEKEGNQDEN</sequence>
<name>A0A368Y486_9BACI</name>
<dbReference type="SUPFAM" id="SSF52821">
    <property type="entry name" value="Rhodanese/Cell cycle control phosphatase"/>
    <property type="match status" value="1"/>
</dbReference>
<dbReference type="Pfam" id="PF00581">
    <property type="entry name" value="Rhodanese"/>
    <property type="match status" value="1"/>
</dbReference>
<dbReference type="SMART" id="SM00450">
    <property type="entry name" value="RHOD"/>
    <property type="match status" value="1"/>
</dbReference>
<dbReference type="SMART" id="SM00418">
    <property type="entry name" value="HTH_ARSR"/>
    <property type="match status" value="1"/>
</dbReference>
<dbReference type="InterPro" id="IPR036388">
    <property type="entry name" value="WH-like_DNA-bd_sf"/>
</dbReference>
<dbReference type="Proteomes" id="UP000252585">
    <property type="component" value="Unassembled WGS sequence"/>
</dbReference>
<dbReference type="SUPFAM" id="SSF46785">
    <property type="entry name" value="Winged helix' DNA-binding domain"/>
    <property type="match status" value="1"/>
</dbReference>
<dbReference type="GO" id="GO:0003700">
    <property type="term" value="F:DNA-binding transcription factor activity"/>
    <property type="evidence" value="ECO:0007669"/>
    <property type="project" value="InterPro"/>
</dbReference>
<dbReference type="PANTHER" id="PTHR43031">
    <property type="entry name" value="FAD-DEPENDENT OXIDOREDUCTASE"/>
    <property type="match status" value="1"/>
</dbReference>
<dbReference type="PROSITE" id="PS00380">
    <property type="entry name" value="RHODANESE_1"/>
    <property type="match status" value="1"/>
</dbReference>
<dbReference type="NCBIfam" id="NF033788">
    <property type="entry name" value="HTH_metalloreg"/>
    <property type="match status" value="1"/>
</dbReference>
<reference evidence="4 5" key="1">
    <citation type="submission" date="2018-07" db="EMBL/GenBank/DDBJ databases">
        <title>Genomic Encyclopedia of Type Strains, Phase IV (KMG-IV): sequencing the most valuable type-strain genomes for metagenomic binning, comparative biology and taxonomic classification.</title>
        <authorList>
            <person name="Goeker M."/>
        </authorList>
    </citation>
    <scope>NUCLEOTIDE SEQUENCE [LARGE SCALE GENOMIC DNA]</scope>
    <source>
        <strain evidence="4 5">DSM 27696</strain>
    </source>
</reference>
<dbReference type="InterPro" id="IPR050229">
    <property type="entry name" value="GlpE_sulfurtransferase"/>
</dbReference>
<dbReference type="GO" id="GO:0003677">
    <property type="term" value="F:DNA binding"/>
    <property type="evidence" value="ECO:0007669"/>
    <property type="project" value="UniProtKB-KW"/>
</dbReference>
<evidence type="ECO:0000256" key="1">
    <source>
        <dbReference type="ARBA" id="ARBA00023125"/>
    </source>
</evidence>
<dbReference type="InterPro" id="IPR036390">
    <property type="entry name" value="WH_DNA-bd_sf"/>
</dbReference>
<dbReference type="OrthoDB" id="9800872at2"/>
<dbReference type="AlphaFoldDB" id="A0A368Y486"/>
<dbReference type="InterPro" id="IPR001845">
    <property type="entry name" value="HTH_ArsR_DNA-bd_dom"/>
</dbReference>
<dbReference type="Gene3D" id="3.40.250.10">
    <property type="entry name" value="Rhodanese-like domain"/>
    <property type="match status" value="1"/>
</dbReference>
<dbReference type="PRINTS" id="PR00778">
    <property type="entry name" value="HTHARSR"/>
</dbReference>
<dbReference type="RefSeq" id="WP_114352020.1">
    <property type="nucleotide sequence ID" value="NZ_QPJJ01000003.1"/>
</dbReference>
<keyword evidence="1" id="KW-0238">DNA-binding</keyword>
<accession>A0A368Y486</accession>
<dbReference type="Gene3D" id="1.10.10.10">
    <property type="entry name" value="Winged helix-like DNA-binding domain superfamily/Winged helix DNA-binding domain"/>
    <property type="match status" value="1"/>
</dbReference>
<dbReference type="GO" id="GO:0004792">
    <property type="term" value="F:thiosulfate-cyanide sulfurtransferase activity"/>
    <property type="evidence" value="ECO:0007669"/>
    <property type="project" value="InterPro"/>
</dbReference>
<dbReference type="InterPro" id="IPR011991">
    <property type="entry name" value="ArsR-like_HTH"/>
</dbReference>
<dbReference type="InterPro" id="IPR001763">
    <property type="entry name" value="Rhodanese-like_dom"/>
</dbReference>
<dbReference type="PANTHER" id="PTHR43031:SF1">
    <property type="entry name" value="PYRIDINE NUCLEOTIDE-DISULPHIDE OXIDOREDUCTASE"/>
    <property type="match status" value="1"/>
</dbReference>
<proteinExistence type="predicted"/>
<protein>
    <submittedName>
        <fullName evidence="4">ArsR family transcriptional regulator</fullName>
    </submittedName>
</protein>
<evidence type="ECO:0000259" key="2">
    <source>
        <dbReference type="PROSITE" id="PS50206"/>
    </source>
</evidence>
<dbReference type="PROSITE" id="PS50987">
    <property type="entry name" value="HTH_ARSR_2"/>
    <property type="match status" value="1"/>
</dbReference>
<evidence type="ECO:0000313" key="5">
    <source>
        <dbReference type="Proteomes" id="UP000252585"/>
    </source>
</evidence>
<dbReference type="EMBL" id="QPJJ01000003">
    <property type="protein sequence ID" value="RCW74915.1"/>
    <property type="molecule type" value="Genomic_DNA"/>
</dbReference>
<dbReference type="Pfam" id="PF01022">
    <property type="entry name" value="HTH_5"/>
    <property type="match status" value="1"/>
</dbReference>
<dbReference type="CDD" id="cd00090">
    <property type="entry name" value="HTH_ARSR"/>
    <property type="match status" value="1"/>
</dbReference>
<comment type="caution">
    <text evidence="4">The sequence shown here is derived from an EMBL/GenBank/DDBJ whole genome shotgun (WGS) entry which is preliminary data.</text>
</comment>
<dbReference type="InterPro" id="IPR036873">
    <property type="entry name" value="Rhodanese-like_dom_sf"/>
</dbReference>
<keyword evidence="5" id="KW-1185">Reference proteome</keyword>
<dbReference type="InterPro" id="IPR001307">
    <property type="entry name" value="Thiosulphate_STrfase_CS"/>
</dbReference>
<dbReference type="PROSITE" id="PS50206">
    <property type="entry name" value="RHODANESE_3"/>
    <property type="match status" value="1"/>
</dbReference>
<organism evidence="4 5">
    <name type="scientific">Saliterribacillus persicus</name>
    <dbReference type="NCBI Taxonomy" id="930114"/>
    <lineage>
        <taxon>Bacteria</taxon>
        <taxon>Bacillati</taxon>
        <taxon>Bacillota</taxon>
        <taxon>Bacilli</taxon>
        <taxon>Bacillales</taxon>
        <taxon>Bacillaceae</taxon>
        <taxon>Saliterribacillus</taxon>
    </lineage>
</organism>
<evidence type="ECO:0000259" key="3">
    <source>
        <dbReference type="PROSITE" id="PS50987"/>
    </source>
</evidence>